<dbReference type="EMBL" id="JABSNO010000035">
    <property type="protein sequence ID" value="NRS93966.1"/>
    <property type="molecule type" value="Genomic_DNA"/>
</dbReference>
<dbReference type="InterPro" id="IPR047951">
    <property type="entry name" value="Transpos_ISL3"/>
</dbReference>
<dbReference type="Pfam" id="PF01610">
    <property type="entry name" value="DDE_Tnp_ISL3"/>
    <property type="match status" value="1"/>
</dbReference>
<keyword evidence="3" id="KW-1185">Reference proteome</keyword>
<sequence>DMENDWIIENKKKEKPLPIEVFENGDTRKQLLTRSRYLLYKSQEKWTETQQERAKILFENYPDLEKAYSLTNGLRQIYNQKTVKDVAMLKLAHWFKDIENAGFKSFNTLVRTITQHYNDILNYFINRSTNASAESFNAKIKNFRMQLRGVTDRKFFLFRLTQIFA</sequence>
<evidence type="ECO:0000313" key="2">
    <source>
        <dbReference type="EMBL" id="NRS93966.1"/>
    </source>
</evidence>
<dbReference type="RefSeq" id="WP_173780503.1">
    <property type="nucleotide sequence ID" value="NZ_JABSNO010000035.1"/>
</dbReference>
<evidence type="ECO:0000313" key="3">
    <source>
        <dbReference type="Proteomes" id="UP000610746"/>
    </source>
</evidence>
<accession>A0A8J8GAJ8</accession>
<evidence type="ECO:0000259" key="1">
    <source>
        <dbReference type="Pfam" id="PF01610"/>
    </source>
</evidence>
<name>A0A8J8GAJ8_9FLAO</name>
<dbReference type="Proteomes" id="UP000610746">
    <property type="component" value="Unassembled WGS sequence"/>
</dbReference>
<reference evidence="2" key="1">
    <citation type="submission" date="2020-05" db="EMBL/GenBank/DDBJ databases">
        <title>Genomic Encyclopedia of Type Strains, Phase IV (KMG-V): Genome sequencing to study the core and pangenomes of soil and plant-associated prokaryotes.</title>
        <authorList>
            <person name="Whitman W."/>
        </authorList>
    </citation>
    <scope>NUCLEOTIDE SEQUENCE</scope>
    <source>
        <strain evidence="2">16F</strain>
    </source>
</reference>
<protein>
    <submittedName>
        <fullName evidence="2">Transposase</fullName>
    </submittedName>
</protein>
<dbReference type="PANTHER" id="PTHR33498">
    <property type="entry name" value="TRANSPOSASE FOR INSERTION SEQUENCE ELEMENT IS1557"/>
    <property type="match status" value="1"/>
</dbReference>
<dbReference type="AlphaFoldDB" id="A0A8J8GAJ8"/>
<dbReference type="PANTHER" id="PTHR33498:SF1">
    <property type="entry name" value="TRANSPOSASE FOR INSERTION SEQUENCE ELEMENT IS1557"/>
    <property type="match status" value="1"/>
</dbReference>
<gene>
    <name evidence="2" type="ORF">HNQ03_003058</name>
</gene>
<dbReference type="InterPro" id="IPR002560">
    <property type="entry name" value="Transposase_DDE"/>
</dbReference>
<comment type="caution">
    <text evidence="2">The sequence shown here is derived from an EMBL/GenBank/DDBJ whole genome shotgun (WGS) entry which is preliminary data.</text>
</comment>
<feature type="domain" description="Transposase IS204/IS1001/IS1096/IS1165 DDE" evidence="1">
    <location>
        <begin position="27"/>
        <end position="159"/>
    </location>
</feature>
<organism evidence="2 3">
    <name type="scientific">Frigoriflavimonas asaccharolytica</name>
    <dbReference type="NCBI Taxonomy" id="2735899"/>
    <lineage>
        <taxon>Bacteria</taxon>
        <taxon>Pseudomonadati</taxon>
        <taxon>Bacteroidota</taxon>
        <taxon>Flavobacteriia</taxon>
        <taxon>Flavobacteriales</taxon>
        <taxon>Weeksellaceae</taxon>
        <taxon>Frigoriflavimonas</taxon>
    </lineage>
</organism>
<feature type="non-terminal residue" evidence="2">
    <location>
        <position position="1"/>
    </location>
</feature>
<proteinExistence type="predicted"/>